<proteinExistence type="predicted"/>
<name>A0AAW0ZLC2_9HYME</name>
<feature type="compositionally biased region" description="Polar residues" evidence="1">
    <location>
        <begin position="61"/>
        <end position="77"/>
    </location>
</feature>
<feature type="region of interest" description="Disordered" evidence="1">
    <location>
        <begin position="61"/>
        <end position="86"/>
    </location>
</feature>
<dbReference type="AlphaFoldDB" id="A0AAW0ZLC2"/>
<evidence type="ECO:0000256" key="1">
    <source>
        <dbReference type="SAM" id="MobiDB-lite"/>
    </source>
</evidence>
<protein>
    <submittedName>
        <fullName evidence="2">Uncharacterized protein</fullName>
    </submittedName>
</protein>
<dbReference type="Proteomes" id="UP001432146">
    <property type="component" value="Unassembled WGS sequence"/>
</dbReference>
<reference evidence="2 3" key="1">
    <citation type="submission" date="2024-05" db="EMBL/GenBank/DDBJ databases">
        <title>The nuclear and mitochondrial genome assemblies of Tetragonisca angustula (Apidae: Meliponini), a tiny yet remarkable pollinator in the Neotropics.</title>
        <authorList>
            <person name="Ferrari R."/>
            <person name="Ricardo P.C."/>
            <person name="Dias F.C."/>
            <person name="Araujo N.S."/>
            <person name="Soares D.O."/>
            <person name="Zhou Q.-S."/>
            <person name="Zhu C.-D."/>
            <person name="Coutinho L."/>
            <person name="Airas M.C."/>
            <person name="Batista T.M."/>
        </authorList>
    </citation>
    <scope>NUCLEOTIDE SEQUENCE [LARGE SCALE GENOMIC DNA]</scope>
    <source>
        <strain evidence="2">ASF017062</strain>
        <tissue evidence="2">Abdomen</tissue>
    </source>
</reference>
<comment type="caution">
    <text evidence="2">The sequence shown here is derived from an EMBL/GenBank/DDBJ whole genome shotgun (WGS) entry which is preliminary data.</text>
</comment>
<organism evidence="2 3">
    <name type="scientific">Tetragonisca angustula</name>
    <dbReference type="NCBI Taxonomy" id="166442"/>
    <lineage>
        <taxon>Eukaryota</taxon>
        <taxon>Metazoa</taxon>
        <taxon>Ecdysozoa</taxon>
        <taxon>Arthropoda</taxon>
        <taxon>Hexapoda</taxon>
        <taxon>Insecta</taxon>
        <taxon>Pterygota</taxon>
        <taxon>Neoptera</taxon>
        <taxon>Endopterygota</taxon>
        <taxon>Hymenoptera</taxon>
        <taxon>Apocrita</taxon>
        <taxon>Aculeata</taxon>
        <taxon>Apoidea</taxon>
        <taxon>Anthophila</taxon>
        <taxon>Apidae</taxon>
        <taxon>Tetragonisca</taxon>
    </lineage>
</organism>
<sequence length="110" mass="12299">MSLGSIRCSTLCVRIDSTKQEWGILVPRGLPYIRFAPFHCLSAVPQFGQLLRDLANRTLSQVSAEPSPADEQQQISADSAGGLRRDPAIRKDEINLISIEAHRRARRFLI</sequence>
<accession>A0AAW0ZLC2</accession>
<evidence type="ECO:0000313" key="2">
    <source>
        <dbReference type="EMBL" id="KAK9298509.1"/>
    </source>
</evidence>
<keyword evidence="3" id="KW-1185">Reference proteome</keyword>
<dbReference type="EMBL" id="JAWNGG020000173">
    <property type="protein sequence ID" value="KAK9298509.1"/>
    <property type="molecule type" value="Genomic_DNA"/>
</dbReference>
<evidence type="ECO:0000313" key="3">
    <source>
        <dbReference type="Proteomes" id="UP001432146"/>
    </source>
</evidence>
<gene>
    <name evidence="2" type="ORF">QLX08_008188</name>
</gene>